<gene>
    <name evidence="4" type="ORF">LMG21510_01082</name>
</gene>
<evidence type="ECO:0000313" key="4">
    <source>
        <dbReference type="EMBL" id="CAG9168461.1"/>
    </source>
</evidence>
<keyword evidence="5" id="KW-1185">Reference proteome</keyword>
<sequence length="464" mass="49552">MMESARPRGGEGADGAPRGAGPAGTTVLVTGARGFLGARIVAALSQAGFRVIGGVRHPQRMAARGASAPCEYRAVDYTTQLTPEAWLPALDGVDIVVNAVGIFRETGRQTFDLLHRHAPIALFGACARARVRTVIQLSALGADEDATTAYHLSKKAADDFLAAQPLHGVILQPSLVFGPGGTSARLFGMLSTLPLLALPDGGRQRIQPVHVDDLVALVLRLAERHAHGLPLPRGRLPVVGPEPMTLRAYLEGLRQAYGQPGRLRVLPLGSALMRLALPVIGLAMPGFLLDRDALSMLARGNTADAGPMRDALGRAPRPVARFVPPEWRRAARSEAVLAWQLPILRAAVGLVWIVTGVVSLGLYPVQESYALLARAGVPAALAPLALYGAAGLDLLFGVLCFTPWRSRLLWAAQAALILGYTVIISVRLPEFWLHPYGPLTKNLPMLAAIWLLGTLESKRWTMSR</sequence>
<reference evidence="4 5" key="1">
    <citation type="submission" date="2021-08" db="EMBL/GenBank/DDBJ databases">
        <authorList>
            <person name="Peeters C."/>
        </authorList>
    </citation>
    <scope>NUCLEOTIDE SEQUENCE [LARGE SCALE GENOMIC DNA]</scope>
    <source>
        <strain evidence="4 5">LMG 21510</strain>
    </source>
</reference>
<evidence type="ECO:0000313" key="5">
    <source>
        <dbReference type="Proteomes" id="UP000721236"/>
    </source>
</evidence>
<protein>
    <recommendedName>
        <fullName evidence="3">NAD-dependent epimerase/dehydratase domain-containing protein</fullName>
    </recommendedName>
</protein>
<comment type="caution">
    <text evidence="4">The sequence shown here is derived from an EMBL/GenBank/DDBJ whole genome shotgun (WGS) entry which is preliminary data.</text>
</comment>
<dbReference type="InterPro" id="IPR036291">
    <property type="entry name" value="NAD(P)-bd_dom_sf"/>
</dbReference>
<dbReference type="InterPro" id="IPR051207">
    <property type="entry name" value="ComplexI_NDUFA9_subunit"/>
</dbReference>
<feature type="region of interest" description="Disordered" evidence="1">
    <location>
        <begin position="1"/>
        <end position="22"/>
    </location>
</feature>
<dbReference type="SUPFAM" id="SSF51735">
    <property type="entry name" value="NAD(P)-binding Rossmann-fold domains"/>
    <property type="match status" value="1"/>
</dbReference>
<feature type="transmembrane region" description="Helical" evidence="2">
    <location>
        <begin position="438"/>
        <end position="455"/>
    </location>
</feature>
<keyword evidence="2" id="KW-1133">Transmembrane helix</keyword>
<accession>A0ABM8WM55</accession>
<dbReference type="Gene3D" id="3.40.50.720">
    <property type="entry name" value="NAD(P)-binding Rossmann-like Domain"/>
    <property type="match status" value="1"/>
</dbReference>
<evidence type="ECO:0000259" key="3">
    <source>
        <dbReference type="Pfam" id="PF01370"/>
    </source>
</evidence>
<organism evidence="4 5">
    <name type="scientific">Cupriavidus respiraculi</name>
    <dbReference type="NCBI Taxonomy" id="195930"/>
    <lineage>
        <taxon>Bacteria</taxon>
        <taxon>Pseudomonadati</taxon>
        <taxon>Pseudomonadota</taxon>
        <taxon>Betaproteobacteria</taxon>
        <taxon>Burkholderiales</taxon>
        <taxon>Burkholderiaceae</taxon>
        <taxon>Cupriavidus</taxon>
    </lineage>
</organism>
<dbReference type="EMBL" id="CAJZAH010000001">
    <property type="protein sequence ID" value="CAG9168461.1"/>
    <property type="molecule type" value="Genomic_DNA"/>
</dbReference>
<dbReference type="InterPro" id="IPR001509">
    <property type="entry name" value="Epimerase_deHydtase"/>
</dbReference>
<feature type="transmembrane region" description="Helical" evidence="2">
    <location>
        <begin position="271"/>
        <end position="289"/>
    </location>
</feature>
<dbReference type="Pfam" id="PF13781">
    <property type="entry name" value="DoxX_3"/>
    <property type="match status" value="1"/>
</dbReference>
<dbReference type="Proteomes" id="UP000721236">
    <property type="component" value="Unassembled WGS sequence"/>
</dbReference>
<dbReference type="PANTHER" id="PTHR12126">
    <property type="entry name" value="NADH-UBIQUINONE OXIDOREDUCTASE 39 KDA SUBUNIT-RELATED"/>
    <property type="match status" value="1"/>
</dbReference>
<dbReference type="Pfam" id="PF01370">
    <property type="entry name" value="Epimerase"/>
    <property type="match status" value="1"/>
</dbReference>
<proteinExistence type="predicted"/>
<feature type="compositionally biased region" description="Basic and acidic residues" evidence="1">
    <location>
        <begin position="1"/>
        <end position="11"/>
    </location>
</feature>
<name>A0ABM8WM55_9BURK</name>
<evidence type="ECO:0000256" key="2">
    <source>
        <dbReference type="SAM" id="Phobius"/>
    </source>
</evidence>
<keyword evidence="2" id="KW-0812">Transmembrane</keyword>
<dbReference type="InterPro" id="IPR025695">
    <property type="entry name" value="DoxX-like"/>
</dbReference>
<feature type="domain" description="NAD-dependent epimerase/dehydratase" evidence="3">
    <location>
        <begin position="27"/>
        <end position="227"/>
    </location>
</feature>
<feature type="transmembrane region" description="Helical" evidence="2">
    <location>
        <begin position="336"/>
        <end position="360"/>
    </location>
</feature>
<evidence type="ECO:0000256" key="1">
    <source>
        <dbReference type="SAM" id="MobiDB-lite"/>
    </source>
</evidence>
<feature type="transmembrane region" description="Helical" evidence="2">
    <location>
        <begin position="408"/>
        <end position="426"/>
    </location>
</feature>
<feature type="transmembrane region" description="Helical" evidence="2">
    <location>
        <begin position="380"/>
        <end position="401"/>
    </location>
</feature>
<dbReference type="PANTHER" id="PTHR12126:SF11">
    <property type="entry name" value="NADH DEHYDROGENASE [UBIQUINONE] 1 ALPHA SUBCOMPLEX SUBUNIT 9, MITOCHONDRIAL"/>
    <property type="match status" value="1"/>
</dbReference>
<keyword evidence="2" id="KW-0472">Membrane</keyword>